<feature type="region of interest" description="Disordered" evidence="3">
    <location>
        <begin position="1"/>
        <end position="35"/>
    </location>
</feature>
<dbReference type="Gene3D" id="3.40.50.1820">
    <property type="entry name" value="alpha/beta hydrolase"/>
    <property type="match status" value="1"/>
</dbReference>
<organism evidence="5 6">
    <name type="scientific">Roseitalea porphyridii</name>
    <dbReference type="NCBI Taxonomy" id="1852022"/>
    <lineage>
        <taxon>Bacteria</taxon>
        <taxon>Pseudomonadati</taxon>
        <taxon>Pseudomonadota</taxon>
        <taxon>Alphaproteobacteria</taxon>
        <taxon>Hyphomicrobiales</taxon>
        <taxon>Ahrensiaceae</taxon>
        <taxon>Roseitalea</taxon>
    </lineage>
</organism>
<evidence type="ECO:0000256" key="3">
    <source>
        <dbReference type="SAM" id="MobiDB-lite"/>
    </source>
</evidence>
<dbReference type="PANTHER" id="PTHR10655">
    <property type="entry name" value="LYSOPHOSPHOLIPASE-RELATED"/>
    <property type="match status" value="1"/>
</dbReference>
<dbReference type="Proteomes" id="UP000293719">
    <property type="component" value="Chromosome"/>
</dbReference>
<evidence type="ECO:0000313" key="6">
    <source>
        <dbReference type="Proteomes" id="UP000293719"/>
    </source>
</evidence>
<evidence type="ECO:0000256" key="2">
    <source>
        <dbReference type="ARBA" id="ARBA00022801"/>
    </source>
</evidence>
<accession>A0A4P6UYK7</accession>
<dbReference type="Pfam" id="PF02230">
    <property type="entry name" value="Abhydrolase_2"/>
    <property type="match status" value="1"/>
</dbReference>
<dbReference type="AlphaFoldDB" id="A0A4P6UYK7"/>
<keyword evidence="2" id="KW-0378">Hydrolase</keyword>
<protein>
    <submittedName>
        <fullName evidence="5">Phospholipase</fullName>
    </submittedName>
</protein>
<keyword evidence="6" id="KW-1185">Reference proteome</keyword>
<dbReference type="GO" id="GO:0016787">
    <property type="term" value="F:hydrolase activity"/>
    <property type="evidence" value="ECO:0007669"/>
    <property type="project" value="UniProtKB-KW"/>
</dbReference>
<name>A0A4P6UYK7_9HYPH</name>
<dbReference type="EMBL" id="CP036532">
    <property type="protein sequence ID" value="QBK30197.1"/>
    <property type="molecule type" value="Genomic_DNA"/>
</dbReference>
<sequence length="240" mass="25521">MVRGSQGRAEGRPRARQLPGRLRSEPVSQAIHHGASADQARTVCVFVHGRGQTPEQMVETVLPRLDAAGVSFRLPRSPGEAWYDARAIDPLNGQTSAQVSKALDIIADEMERARRDCPGMPVVLAGFSQGACLTVEYLMRGGRADAAAILTGCRVGGEEDDLPRAALGGMPVYASCGDDDPWIPLPAFQRVLADIAASGARLRADIIPGRGHEVDAEECEAFSRLLAAVAASGRALERTQ</sequence>
<evidence type="ECO:0000256" key="1">
    <source>
        <dbReference type="ARBA" id="ARBA00006499"/>
    </source>
</evidence>
<proteinExistence type="inferred from homology"/>
<dbReference type="PANTHER" id="PTHR10655:SF17">
    <property type="entry name" value="LYSOPHOSPHOLIPASE-LIKE PROTEIN 1"/>
    <property type="match status" value="1"/>
</dbReference>
<dbReference type="InterPro" id="IPR003140">
    <property type="entry name" value="PLipase/COase/thioEstase"/>
</dbReference>
<dbReference type="KEGG" id="rpod:E0E05_06045"/>
<gene>
    <name evidence="5" type="ORF">E0E05_06045</name>
</gene>
<evidence type="ECO:0000259" key="4">
    <source>
        <dbReference type="Pfam" id="PF02230"/>
    </source>
</evidence>
<comment type="similarity">
    <text evidence="1">Belongs to the AB hydrolase superfamily. AB hydrolase 2 family.</text>
</comment>
<dbReference type="InterPro" id="IPR029058">
    <property type="entry name" value="AB_hydrolase_fold"/>
</dbReference>
<dbReference type="SUPFAM" id="SSF53474">
    <property type="entry name" value="alpha/beta-Hydrolases"/>
    <property type="match status" value="1"/>
</dbReference>
<reference evidence="5 6" key="1">
    <citation type="journal article" date="2017" name="Int. J. Syst. Evol. Microbiol.">
        <title>Roseitalea porphyridii gen. nov., sp. nov., isolated from a red alga, and reclassification of Hoeflea suaedae Chung et al. 2013 as Pseudohoeflea suaedae gen. nov., comb. nov.</title>
        <authorList>
            <person name="Hyeon J.W."/>
            <person name="Jeong S.E."/>
            <person name="Baek K."/>
            <person name="Jeon C.O."/>
        </authorList>
    </citation>
    <scope>NUCLEOTIDE SEQUENCE [LARGE SCALE GENOMIC DNA]</scope>
    <source>
        <strain evidence="5 6">MA7-20</strain>
    </source>
</reference>
<dbReference type="InterPro" id="IPR050565">
    <property type="entry name" value="LYPA1-2/EST-like"/>
</dbReference>
<feature type="domain" description="Phospholipase/carboxylesterase/thioesterase" evidence="4">
    <location>
        <begin position="36"/>
        <end position="227"/>
    </location>
</feature>
<evidence type="ECO:0000313" key="5">
    <source>
        <dbReference type="EMBL" id="QBK30197.1"/>
    </source>
</evidence>